<sequence>MSRFYTQTKYNGATLNQMWMSMIADSHDIHCDCKKPFAHLLDNIFPEGHTDRNKTVAHIINRDYKECLSGGEEEDDPGIPVGASAATAAGDTEIKLEEHLEEDAEEIEKLLAAAEENYISGEALKLETQQLMIPKPKDKRPLTIQCPAQYKYLTHSKIKQNPFYTPGTSEGALLQKELLKECAKTSRLIQISTQMEKHQRKRKRQPASSETHKKRSKKSKAASSHYAKQKHRKRKTPTTSSSSSTSKSSSSSSSSTTS</sequence>
<dbReference type="RefSeq" id="YP_009505776.1">
    <property type="nucleotide sequence ID" value="NC_038357.1"/>
</dbReference>
<evidence type="ECO:0000259" key="2">
    <source>
        <dbReference type="Pfam" id="PF02957"/>
    </source>
</evidence>
<feature type="region of interest" description="Disordered" evidence="1">
    <location>
        <begin position="190"/>
        <end position="258"/>
    </location>
</feature>
<feature type="compositionally biased region" description="Basic residues" evidence="1">
    <location>
        <begin position="227"/>
        <end position="236"/>
    </location>
</feature>
<dbReference type="GeneID" id="37616696"/>
<evidence type="ECO:0000256" key="1">
    <source>
        <dbReference type="SAM" id="MobiDB-lite"/>
    </source>
</evidence>
<evidence type="ECO:0000259" key="3">
    <source>
        <dbReference type="Pfam" id="PF05501"/>
    </source>
</evidence>
<dbReference type="KEGG" id="vg:37616696"/>
<feature type="domain" description="DUF755" evidence="3">
    <location>
        <begin position="138"/>
        <end position="255"/>
    </location>
</feature>
<evidence type="ECO:0000313" key="5">
    <source>
        <dbReference type="Proteomes" id="UP000128164"/>
    </source>
</evidence>
<dbReference type="Pfam" id="PF05501">
    <property type="entry name" value="DUF755"/>
    <property type="match status" value="1"/>
</dbReference>
<feature type="compositionally biased region" description="Low complexity" evidence="1">
    <location>
        <begin position="238"/>
        <end position="258"/>
    </location>
</feature>
<organism evidence="4 5">
    <name type="scientific">Torque teno midi virus 10</name>
    <dbReference type="NCBI Taxonomy" id="2065051"/>
    <lineage>
        <taxon>Viruses</taxon>
        <taxon>Monodnaviria</taxon>
        <taxon>Shotokuvirae</taxon>
        <taxon>Commensaviricota</taxon>
        <taxon>Cardeaviricetes</taxon>
        <taxon>Sanitavirales</taxon>
        <taxon>Anelloviridae</taxon>
        <taxon>Gammatorquevirus</taxon>
        <taxon>Gammatorquevirus homidi10</taxon>
    </lineage>
</organism>
<evidence type="ECO:0000313" key="4">
    <source>
        <dbReference type="EMBL" id="BAF76107.1"/>
    </source>
</evidence>
<reference evidence="4 5" key="1">
    <citation type="journal article" date="2007" name="Arch. Virol.">
        <title>Analysis of the entire genomes of fifteen torque teno midi virus variants classifiable into a third group of genus Anellovirus.</title>
        <authorList>
            <person name="Ninomiya M."/>
            <person name="Takahashi M."/>
            <person name="Shimosegawa T."/>
            <person name="Okamoto H."/>
        </authorList>
    </citation>
    <scope>NUCLEOTIDE SEQUENCE [LARGE SCALE GENOMIC DNA]</scope>
    <source>
        <strain evidence="4">MDJN14</strain>
    </source>
</reference>
<proteinExistence type="predicted"/>
<evidence type="ECO:0008006" key="6">
    <source>
        <dbReference type="Google" id="ProtNLM"/>
    </source>
</evidence>
<dbReference type="EMBL" id="AB303560">
    <property type="protein sequence ID" value="BAF76107.1"/>
    <property type="molecule type" value="Genomic_DNA"/>
</dbReference>
<dbReference type="Proteomes" id="UP000128164">
    <property type="component" value="Segment"/>
</dbReference>
<name>A7VLY6_9VIRU</name>
<dbReference type="InterPro" id="IPR004118">
    <property type="entry name" value="HEV_TT_vir_Orf2/Gyrovir_Vp2_N"/>
</dbReference>
<feature type="domain" description="Hepatitis TT virus Orf2/Gyrovirus Vp2 N-terminal" evidence="2">
    <location>
        <begin position="14"/>
        <end position="60"/>
    </location>
</feature>
<accession>A7VLY6</accession>
<dbReference type="InterPro" id="IPR008474">
    <property type="entry name" value="DUF755"/>
</dbReference>
<keyword evidence="5" id="KW-1185">Reference proteome</keyword>
<protein>
    <recommendedName>
        <fullName evidence="6">Capsid protein</fullName>
    </recommendedName>
</protein>
<dbReference type="Pfam" id="PF02957">
    <property type="entry name" value="TT_ORF2-like"/>
    <property type="match status" value="1"/>
</dbReference>